<evidence type="ECO:0000256" key="1">
    <source>
        <dbReference type="SAM" id="MobiDB-lite"/>
    </source>
</evidence>
<protein>
    <submittedName>
        <fullName evidence="2">Uncharacterized protein</fullName>
    </submittedName>
</protein>
<evidence type="ECO:0000313" key="3">
    <source>
        <dbReference type="Proteomes" id="UP000696280"/>
    </source>
</evidence>
<organism evidence="2 3">
    <name type="scientific">Hymenoscyphus fraxineus</name>
    <dbReference type="NCBI Taxonomy" id="746836"/>
    <lineage>
        <taxon>Eukaryota</taxon>
        <taxon>Fungi</taxon>
        <taxon>Dikarya</taxon>
        <taxon>Ascomycota</taxon>
        <taxon>Pezizomycotina</taxon>
        <taxon>Leotiomycetes</taxon>
        <taxon>Helotiales</taxon>
        <taxon>Helotiaceae</taxon>
        <taxon>Hymenoscyphus</taxon>
    </lineage>
</organism>
<feature type="region of interest" description="Disordered" evidence="1">
    <location>
        <begin position="1"/>
        <end position="68"/>
    </location>
</feature>
<evidence type="ECO:0000313" key="2">
    <source>
        <dbReference type="EMBL" id="CAG8956936.1"/>
    </source>
</evidence>
<feature type="compositionally biased region" description="Basic and acidic residues" evidence="1">
    <location>
        <begin position="13"/>
        <end position="22"/>
    </location>
</feature>
<feature type="compositionally biased region" description="Basic and acidic residues" evidence="1">
    <location>
        <begin position="100"/>
        <end position="111"/>
    </location>
</feature>
<sequence length="123" mass="14115">MYNPNNLSHSKKDRAPPDRNEDFAVSGSVKRAKLGEQSTSDIAMDDAPVEESPIGGRQLSMETEEKRPWDKIEGRKRWNEEEENKRKEDRRIEDYKAKTEDEIEKDAEKGAYDFGAVPRGNST</sequence>
<dbReference type="AlphaFoldDB" id="A0A9N9KZI4"/>
<proteinExistence type="predicted"/>
<keyword evidence="3" id="KW-1185">Reference proteome</keyword>
<reference evidence="2" key="1">
    <citation type="submission" date="2021-07" db="EMBL/GenBank/DDBJ databases">
        <authorList>
            <person name="Durling M."/>
        </authorList>
    </citation>
    <scope>NUCLEOTIDE SEQUENCE</scope>
</reference>
<feature type="region of interest" description="Disordered" evidence="1">
    <location>
        <begin position="100"/>
        <end position="123"/>
    </location>
</feature>
<comment type="caution">
    <text evidence="2">The sequence shown here is derived from an EMBL/GenBank/DDBJ whole genome shotgun (WGS) entry which is preliminary data.</text>
</comment>
<accession>A0A9N9KZI4</accession>
<gene>
    <name evidence="2" type="ORF">HYFRA_00011986</name>
</gene>
<dbReference type="EMBL" id="CAJVRL010000075">
    <property type="protein sequence ID" value="CAG8956936.1"/>
    <property type="molecule type" value="Genomic_DNA"/>
</dbReference>
<name>A0A9N9KZI4_9HELO</name>
<dbReference type="Proteomes" id="UP000696280">
    <property type="component" value="Unassembled WGS sequence"/>
</dbReference>